<dbReference type="Proteomes" id="UP001182556">
    <property type="component" value="Unassembled WGS sequence"/>
</dbReference>
<feature type="compositionally biased region" description="Basic and acidic residues" evidence="1">
    <location>
        <begin position="494"/>
        <end position="518"/>
    </location>
</feature>
<gene>
    <name evidence="2" type="ORF">DB88DRAFT_509443</name>
</gene>
<organism evidence="2 3">
    <name type="scientific">Papiliotrema laurentii</name>
    <name type="common">Cryptococcus laurentii</name>
    <dbReference type="NCBI Taxonomy" id="5418"/>
    <lineage>
        <taxon>Eukaryota</taxon>
        <taxon>Fungi</taxon>
        <taxon>Dikarya</taxon>
        <taxon>Basidiomycota</taxon>
        <taxon>Agaricomycotina</taxon>
        <taxon>Tremellomycetes</taxon>
        <taxon>Tremellales</taxon>
        <taxon>Rhynchogastremaceae</taxon>
        <taxon>Papiliotrema</taxon>
    </lineage>
</organism>
<dbReference type="AlphaFoldDB" id="A0AAD9FTD8"/>
<feature type="compositionally biased region" description="Low complexity" evidence="1">
    <location>
        <begin position="274"/>
        <end position="285"/>
    </location>
</feature>
<keyword evidence="3" id="KW-1185">Reference proteome</keyword>
<feature type="region of interest" description="Disordered" evidence="1">
    <location>
        <begin position="39"/>
        <end position="83"/>
    </location>
</feature>
<feature type="region of interest" description="Disordered" evidence="1">
    <location>
        <begin position="488"/>
        <end position="518"/>
    </location>
</feature>
<evidence type="ECO:0000313" key="3">
    <source>
        <dbReference type="Proteomes" id="UP001182556"/>
    </source>
</evidence>
<dbReference type="EMBL" id="JAODAN010000003">
    <property type="protein sequence ID" value="KAK1925789.1"/>
    <property type="molecule type" value="Genomic_DNA"/>
</dbReference>
<feature type="compositionally biased region" description="Polar residues" evidence="1">
    <location>
        <begin position="388"/>
        <end position="406"/>
    </location>
</feature>
<sequence>MASTLFLSHPMLPASMPSSPDPSPLRLLAFSVAEAALQSDPNSPMLANHSSNRSRATVEGDWSGPWSVPSANGVKPRHASFSAESKRAGERLWDVVEHARERRVSTFSSPKKAAPAAPLSPVSPASYNFVLPAHSPLAASIATPDEKRSPTPPRLSAAARQTLNARLHSSTLSNGPRPFPLFTRSAEPSPTKSTFSTLDQSRPPPVFVPRLSDSDVSKQDPTQSGRASPSDRLRAQASRSPVVASRHTTRLPSLAQIQAKMSKTGHRRGSSVDGIPAAIPGPSGPQAKGVYRTNSNESVEVLKTPTDEMPPSQPRIVTASPERRPQSPPSPTGSNKESRLAPFLRERTSDRLAGSGAKSRPVSMPPLSGFNLNLLAFAGKDIKGKVSRSGTTSPASALAKTGSTATVPPPSPSRHIILNTPPNRYTATVYSSPASPTDSARSRSSTASPTLSVPIITCTPAPARFVRDGVEQDSDEEGGDVVLFEGDCTDDEEVKEREERERRGKQMLERLTLRRRSD</sequence>
<feature type="region of interest" description="Disordered" evidence="1">
    <location>
        <begin position="168"/>
        <end position="364"/>
    </location>
</feature>
<accession>A0AAD9FTD8</accession>
<proteinExistence type="predicted"/>
<feature type="compositionally biased region" description="Basic and acidic residues" evidence="1">
    <location>
        <begin position="336"/>
        <end position="350"/>
    </location>
</feature>
<reference evidence="2" key="1">
    <citation type="submission" date="2023-02" db="EMBL/GenBank/DDBJ databases">
        <title>Identification and recombinant expression of a fungal hydrolase from Papiliotrema laurentii that hydrolyzes apple cutin and clears colloidal polyester polyurethane.</title>
        <authorList>
            <consortium name="DOE Joint Genome Institute"/>
            <person name="Roman V.A."/>
            <person name="Bojanowski C."/>
            <person name="Crable B.R."/>
            <person name="Wagner D.N."/>
            <person name="Hung C.S."/>
            <person name="Nadeau L.J."/>
            <person name="Schratz L."/>
            <person name="Haridas S."/>
            <person name="Pangilinan J."/>
            <person name="Lipzen A."/>
            <person name="Na H."/>
            <person name="Yan M."/>
            <person name="Ng V."/>
            <person name="Grigoriev I.V."/>
            <person name="Spatafora J.W."/>
            <person name="Barlow D."/>
            <person name="Biffinger J."/>
            <person name="Kelley-Loughnane N."/>
            <person name="Varaljay V.A."/>
            <person name="Crookes-Goodson W.J."/>
        </authorList>
    </citation>
    <scope>NUCLEOTIDE SEQUENCE</scope>
    <source>
        <strain evidence="2">5307AH</strain>
    </source>
</reference>
<comment type="caution">
    <text evidence="2">The sequence shown here is derived from an EMBL/GenBank/DDBJ whole genome shotgun (WGS) entry which is preliminary data.</text>
</comment>
<evidence type="ECO:0000313" key="2">
    <source>
        <dbReference type="EMBL" id="KAK1925789.1"/>
    </source>
</evidence>
<name>A0AAD9FTD8_PAPLA</name>
<protein>
    <submittedName>
        <fullName evidence="2">Uncharacterized protein</fullName>
    </submittedName>
</protein>
<feature type="compositionally biased region" description="Polar residues" evidence="1">
    <location>
        <begin position="186"/>
        <end position="200"/>
    </location>
</feature>
<evidence type="ECO:0000256" key="1">
    <source>
        <dbReference type="SAM" id="MobiDB-lite"/>
    </source>
</evidence>
<feature type="compositionally biased region" description="Low complexity" evidence="1">
    <location>
        <begin position="431"/>
        <end position="450"/>
    </location>
</feature>
<feature type="compositionally biased region" description="Polar residues" evidence="1">
    <location>
        <begin position="420"/>
        <end position="430"/>
    </location>
</feature>
<feature type="region of interest" description="Disordered" evidence="1">
    <location>
        <begin position="385"/>
        <end position="450"/>
    </location>
</feature>